<dbReference type="eggNOG" id="ENOG502ZCCB">
    <property type="taxonomic scope" value="Bacteria"/>
</dbReference>
<dbReference type="AlphaFoldDB" id="E1R3K3"/>
<dbReference type="EMBL" id="CP002116">
    <property type="protein sequence ID" value="ADK81634.1"/>
    <property type="molecule type" value="Genomic_DNA"/>
</dbReference>
<dbReference type="Proteomes" id="UP000002318">
    <property type="component" value="Chromosome"/>
</dbReference>
<name>E1R3K3_SEDSS</name>
<evidence type="ECO:0000313" key="2">
    <source>
        <dbReference type="Proteomes" id="UP000002318"/>
    </source>
</evidence>
<evidence type="ECO:0000313" key="1">
    <source>
        <dbReference type="EMBL" id="ADK81634.1"/>
    </source>
</evidence>
<reference evidence="1 2" key="1">
    <citation type="journal article" date="2010" name="Stand. Genomic Sci.">
        <title>Complete genome sequence of Spirochaeta smaragdinae type strain (SEBR 4228).</title>
        <authorList>
            <person name="Mavromatis K."/>
            <person name="Yasawong M."/>
            <person name="Chertkov O."/>
            <person name="Lapidus A."/>
            <person name="Lucas S."/>
            <person name="Nolan M."/>
            <person name="Del Rio T.G."/>
            <person name="Tice H."/>
            <person name="Cheng J.F."/>
            <person name="Pitluck S."/>
            <person name="Liolios K."/>
            <person name="Ivanova N."/>
            <person name="Tapia R."/>
            <person name="Han C."/>
            <person name="Bruce D."/>
            <person name="Goodwin L."/>
            <person name="Pati A."/>
            <person name="Chen A."/>
            <person name="Palaniappan K."/>
            <person name="Land M."/>
            <person name="Hauser L."/>
            <person name="Chang Y.J."/>
            <person name="Jeffries C.D."/>
            <person name="Detter J.C."/>
            <person name="Rohde M."/>
            <person name="Brambilla E."/>
            <person name="Spring S."/>
            <person name="Goker M."/>
            <person name="Sikorski J."/>
            <person name="Woyke T."/>
            <person name="Bristow J."/>
            <person name="Eisen J.A."/>
            <person name="Markowitz V."/>
            <person name="Hugenholtz P."/>
            <person name="Klenk H.P."/>
            <person name="Kyrpides N.C."/>
        </authorList>
    </citation>
    <scope>NUCLEOTIDE SEQUENCE [LARGE SCALE GENOMIC DNA]</scope>
    <source>
        <strain evidence="2">DSM 11293 / JCM 15392 / SEBR 4228</strain>
    </source>
</reference>
<dbReference type="HOGENOM" id="CLU_093437_0_0_12"/>
<keyword evidence="2" id="KW-1185">Reference proteome</keyword>
<gene>
    <name evidence="1" type="ordered locus">Spirs_2521</name>
</gene>
<accession>E1R3K3</accession>
<dbReference type="OrthoDB" id="5432268at2"/>
<proteinExistence type="predicted"/>
<sequence>MDGTAVQQIAKLREESLELEVDGIKYASPNLEPILFEPHPEGLKLETLQGLVDLLDEPIDKELENREELLIHVVSYKKVRLYGELAGRKRQRDLYAEVNLSDGFETFPFSRFMVSEEFQIKLRSLLVPTEDQELLLQFTSRLTVTDEVVSGDDGMTQEVSLRRGMSGALKESGSFKPIVSLKPYRTFREIDQPESQLLFRMKAEEGKIPTLALFEADGGKWKIEAVQRVAEYFLERLDGIKVVS</sequence>
<dbReference type="STRING" id="573413.Spirs_2521"/>
<dbReference type="KEGG" id="ssm:Spirs_2521"/>
<protein>
    <submittedName>
        <fullName evidence="1">Uncharacterized protein</fullName>
    </submittedName>
</protein>
<organism evidence="1 2">
    <name type="scientific">Sediminispirochaeta smaragdinae (strain DSM 11293 / JCM 15392 / SEBR 4228)</name>
    <name type="common">Spirochaeta smaragdinae</name>
    <dbReference type="NCBI Taxonomy" id="573413"/>
    <lineage>
        <taxon>Bacteria</taxon>
        <taxon>Pseudomonadati</taxon>
        <taxon>Spirochaetota</taxon>
        <taxon>Spirochaetia</taxon>
        <taxon>Spirochaetales</taxon>
        <taxon>Spirochaetaceae</taxon>
        <taxon>Sediminispirochaeta</taxon>
    </lineage>
</organism>
<dbReference type="RefSeq" id="WP_013255096.1">
    <property type="nucleotide sequence ID" value="NC_014364.1"/>
</dbReference>